<feature type="coiled-coil region" evidence="4">
    <location>
        <begin position="164"/>
        <end position="191"/>
    </location>
</feature>
<gene>
    <name evidence="6" type="primary">hsdS</name>
    <name evidence="6" type="ORF">GCM10011369_16500</name>
</gene>
<dbReference type="Gene3D" id="3.90.220.20">
    <property type="entry name" value="DNA methylase specificity domains"/>
    <property type="match status" value="2"/>
</dbReference>
<comment type="similarity">
    <text evidence="1">Belongs to the type-I restriction system S methylase family.</text>
</comment>
<dbReference type="Pfam" id="PF01420">
    <property type="entry name" value="Methylase_S"/>
    <property type="match status" value="2"/>
</dbReference>
<dbReference type="Proteomes" id="UP000619743">
    <property type="component" value="Unassembled WGS sequence"/>
</dbReference>
<dbReference type="CDD" id="cd17521">
    <property type="entry name" value="RMtype1_S_Sau13435ORF2165P_TRD2-CR2_like"/>
    <property type="match status" value="1"/>
</dbReference>
<dbReference type="EMBL" id="BMDX01000006">
    <property type="protein sequence ID" value="GGA75316.1"/>
    <property type="molecule type" value="Genomic_DNA"/>
</dbReference>
<organism evidence="6 7">
    <name type="scientific">Neiella marina</name>
    <dbReference type="NCBI Taxonomy" id="508461"/>
    <lineage>
        <taxon>Bacteria</taxon>
        <taxon>Pseudomonadati</taxon>
        <taxon>Pseudomonadota</taxon>
        <taxon>Gammaproteobacteria</taxon>
        <taxon>Alteromonadales</taxon>
        <taxon>Echinimonadaceae</taxon>
        <taxon>Neiella</taxon>
    </lineage>
</organism>
<evidence type="ECO:0000256" key="2">
    <source>
        <dbReference type="ARBA" id="ARBA00022747"/>
    </source>
</evidence>
<keyword evidence="4" id="KW-0175">Coiled coil</keyword>
<dbReference type="GO" id="GO:0003677">
    <property type="term" value="F:DNA binding"/>
    <property type="evidence" value="ECO:0007669"/>
    <property type="project" value="UniProtKB-KW"/>
</dbReference>
<name>A0A8J2U4P5_9GAMM</name>
<protein>
    <submittedName>
        <fullName evidence="6">Polypeptide HsdS</fullName>
    </submittedName>
</protein>
<keyword evidence="2" id="KW-0680">Restriction system</keyword>
<accession>A0A8J2U4P5</accession>
<evidence type="ECO:0000313" key="6">
    <source>
        <dbReference type="EMBL" id="GGA75316.1"/>
    </source>
</evidence>
<dbReference type="InterPro" id="IPR000055">
    <property type="entry name" value="Restrct_endonuc_typeI_TRD"/>
</dbReference>
<feature type="domain" description="Type I restriction modification DNA specificity" evidence="5">
    <location>
        <begin position="212"/>
        <end position="385"/>
    </location>
</feature>
<dbReference type="OrthoDB" id="9798929at2"/>
<sequence>MSWERVPFESLYAIPSKNGLTRPARVRGSGIKMINMGELFAHDRIGTIDMELVPMNEKELETMLVDEGDLLFARQSLVLSGAGKCSIVKTVSEETTFESHIIRVRLRKDIAYPNFFFYYFKSPQCGITSIVTQGVQAGIRGNDLKKLPVALPPMDEQIKIADVLTNYDDLIENNRRRIELLEESARLLYQEWFVHLRFPGHEQAKIVDGVPDGWSRLSVAECCEKPKYGYTASANHEAVGPKFLRITDIVPSSINWSNVPFCETGEATTKKYQLKEGDIVVARTGATVGYAKRIPALRGPVIYASYLVKFSADNSIIDDLLLGIFMESENYKDYVRSNAGGAAQPNANAQVLGGAKLLVPSQCLQKEFRDVVSPLISQKFLLEQQCASLAKARDLLLPKLMSGELEV</sequence>
<evidence type="ECO:0000256" key="4">
    <source>
        <dbReference type="SAM" id="Coils"/>
    </source>
</evidence>
<dbReference type="CDD" id="cd17517">
    <property type="entry name" value="RMtype1_S_EcoKI_StySPI-TRD2-CR2_like"/>
    <property type="match status" value="1"/>
</dbReference>
<dbReference type="PANTHER" id="PTHR30408:SF13">
    <property type="entry name" value="TYPE I RESTRICTION ENZYME HINDI SPECIFICITY SUBUNIT"/>
    <property type="match status" value="1"/>
</dbReference>
<dbReference type="PANTHER" id="PTHR30408">
    <property type="entry name" value="TYPE-1 RESTRICTION ENZYME ECOKI SPECIFICITY PROTEIN"/>
    <property type="match status" value="1"/>
</dbReference>
<evidence type="ECO:0000256" key="1">
    <source>
        <dbReference type="ARBA" id="ARBA00010923"/>
    </source>
</evidence>
<comment type="caution">
    <text evidence="6">The sequence shown here is derived from an EMBL/GenBank/DDBJ whole genome shotgun (WGS) entry which is preliminary data.</text>
</comment>
<dbReference type="InterPro" id="IPR052021">
    <property type="entry name" value="Type-I_RS_S_subunit"/>
</dbReference>
<evidence type="ECO:0000256" key="3">
    <source>
        <dbReference type="ARBA" id="ARBA00023125"/>
    </source>
</evidence>
<dbReference type="SUPFAM" id="SSF116734">
    <property type="entry name" value="DNA methylase specificity domain"/>
    <property type="match status" value="2"/>
</dbReference>
<keyword evidence="3" id="KW-0238">DNA-binding</keyword>
<dbReference type="InterPro" id="IPR044946">
    <property type="entry name" value="Restrct_endonuc_typeI_TRD_sf"/>
</dbReference>
<evidence type="ECO:0000259" key="5">
    <source>
        <dbReference type="Pfam" id="PF01420"/>
    </source>
</evidence>
<proteinExistence type="inferred from homology"/>
<keyword evidence="7" id="KW-1185">Reference proteome</keyword>
<dbReference type="RefSeq" id="WP_087505370.1">
    <property type="nucleotide sequence ID" value="NZ_BMDX01000006.1"/>
</dbReference>
<dbReference type="GO" id="GO:0009307">
    <property type="term" value="P:DNA restriction-modification system"/>
    <property type="evidence" value="ECO:0007669"/>
    <property type="project" value="UniProtKB-KW"/>
</dbReference>
<evidence type="ECO:0000313" key="7">
    <source>
        <dbReference type="Proteomes" id="UP000619743"/>
    </source>
</evidence>
<reference evidence="7" key="1">
    <citation type="journal article" date="2019" name="Int. J. Syst. Evol. Microbiol.">
        <title>The Global Catalogue of Microorganisms (GCM) 10K type strain sequencing project: providing services to taxonomists for standard genome sequencing and annotation.</title>
        <authorList>
            <consortium name="The Broad Institute Genomics Platform"/>
            <consortium name="The Broad Institute Genome Sequencing Center for Infectious Disease"/>
            <person name="Wu L."/>
            <person name="Ma J."/>
        </authorList>
    </citation>
    <scope>NUCLEOTIDE SEQUENCE [LARGE SCALE GENOMIC DNA]</scope>
    <source>
        <strain evidence="7">CGMCC 1.10130</strain>
    </source>
</reference>
<dbReference type="AlphaFoldDB" id="A0A8J2U4P5"/>
<feature type="domain" description="Type I restriction modification DNA specificity" evidence="5">
    <location>
        <begin position="55"/>
        <end position="182"/>
    </location>
</feature>